<sequence>MVHSFTSKVVDLKIVPDNDTVIFFGQAQESAGTILQGKVLLHTSEPLKIKRLTLVFKGKMRVQWTEGLNHTHKQEQIIIEHDWKILPSLGSKKYHAVGAGQHTWDFNMTLPGHLAPSLNSGMGKVCYGLTATLERMGTLRLGNSTVQRKQPIRVVRSLLPSEFDLVQSLEIKNEWPNKLLYEISLPTKLYAHDATIPISFSIVPIASKLRVHAIMATLKECCSYYDHINNKRKTESRIIKVARQDHPFCEAQPGCSSWTRVLDVHVPAHPPMIFCDAESDMIDISHKLKVTIAVVTADGHFSEMRASIPIVIKDFFGPTISQDLAAQTELPSYDDSWRTLPYNRTLLDRLRHQPAASAQEQPSAEARQPITISSYTRSLALTSATVPHSSPVASDLDDEASIPDTLPEEDDHVWWHGMDLSRVPSYRSVADNTTQEDLCLPPAYDPIWQRCFERTAYPQ</sequence>
<dbReference type="SMART" id="SM01017">
    <property type="entry name" value="Arrestin_C"/>
    <property type="match status" value="1"/>
</dbReference>
<dbReference type="Proteomes" id="UP000242146">
    <property type="component" value="Unassembled WGS sequence"/>
</dbReference>
<dbReference type="InterPro" id="IPR011022">
    <property type="entry name" value="Arrestin_C-like"/>
</dbReference>
<dbReference type="InterPro" id="IPR011021">
    <property type="entry name" value="Arrestin-like_N"/>
</dbReference>
<dbReference type="GO" id="GO:0030674">
    <property type="term" value="F:protein-macromolecule adaptor activity"/>
    <property type="evidence" value="ECO:0007669"/>
    <property type="project" value="TreeGrafter"/>
</dbReference>
<dbReference type="GO" id="GO:0005886">
    <property type="term" value="C:plasma membrane"/>
    <property type="evidence" value="ECO:0007669"/>
    <property type="project" value="TreeGrafter"/>
</dbReference>
<evidence type="ECO:0000259" key="1">
    <source>
        <dbReference type="SMART" id="SM01017"/>
    </source>
</evidence>
<dbReference type="GO" id="GO:0031625">
    <property type="term" value="F:ubiquitin protein ligase binding"/>
    <property type="evidence" value="ECO:0007669"/>
    <property type="project" value="TreeGrafter"/>
</dbReference>
<dbReference type="STRING" id="101127.A0A1X2GP58"/>
<proteinExistence type="predicted"/>
<dbReference type="OrthoDB" id="2333384at2759"/>
<keyword evidence="3" id="KW-1185">Reference proteome</keyword>
<dbReference type="Pfam" id="PF00339">
    <property type="entry name" value="Arrestin_N"/>
    <property type="match status" value="1"/>
</dbReference>
<evidence type="ECO:0000313" key="3">
    <source>
        <dbReference type="Proteomes" id="UP000242146"/>
    </source>
</evidence>
<comment type="caution">
    <text evidence="2">The sequence shown here is derived from an EMBL/GenBank/DDBJ whole genome shotgun (WGS) entry which is preliminary data.</text>
</comment>
<dbReference type="Pfam" id="PF02752">
    <property type="entry name" value="Arrestin_C"/>
    <property type="match status" value="1"/>
</dbReference>
<dbReference type="SUPFAM" id="SSF81296">
    <property type="entry name" value="E set domains"/>
    <property type="match status" value="1"/>
</dbReference>
<dbReference type="PANTHER" id="PTHR11188:SF17">
    <property type="entry name" value="FI21816P1"/>
    <property type="match status" value="1"/>
</dbReference>
<accession>A0A1X2GP58</accession>
<dbReference type="InterPro" id="IPR014756">
    <property type="entry name" value="Ig_E-set"/>
</dbReference>
<organism evidence="2 3">
    <name type="scientific">Hesseltinella vesiculosa</name>
    <dbReference type="NCBI Taxonomy" id="101127"/>
    <lineage>
        <taxon>Eukaryota</taxon>
        <taxon>Fungi</taxon>
        <taxon>Fungi incertae sedis</taxon>
        <taxon>Mucoromycota</taxon>
        <taxon>Mucoromycotina</taxon>
        <taxon>Mucoromycetes</taxon>
        <taxon>Mucorales</taxon>
        <taxon>Cunninghamellaceae</taxon>
        <taxon>Hesseltinella</taxon>
    </lineage>
</organism>
<dbReference type="InterPro" id="IPR014752">
    <property type="entry name" value="Arrestin-like_C"/>
</dbReference>
<dbReference type="GO" id="GO:0070086">
    <property type="term" value="P:ubiquitin-dependent endocytosis"/>
    <property type="evidence" value="ECO:0007669"/>
    <property type="project" value="TreeGrafter"/>
</dbReference>
<name>A0A1X2GP58_9FUNG</name>
<evidence type="ECO:0000313" key="2">
    <source>
        <dbReference type="EMBL" id="ORX58207.1"/>
    </source>
</evidence>
<dbReference type="GO" id="GO:0005829">
    <property type="term" value="C:cytosol"/>
    <property type="evidence" value="ECO:0007669"/>
    <property type="project" value="TreeGrafter"/>
</dbReference>
<dbReference type="InterPro" id="IPR050357">
    <property type="entry name" value="Arrestin_domain-protein"/>
</dbReference>
<reference evidence="2 3" key="1">
    <citation type="submission" date="2016-07" db="EMBL/GenBank/DDBJ databases">
        <title>Pervasive Adenine N6-methylation of Active Genes in Fungi.</title>
        <authorList>
            <consortium name="DOE Joint Genome Institute"/>
            <person name="Mondo S.J."/>
            <person name="Dannebaum R.O."/>
            <person name="Kuo R.C."/>
            <person name="Labutti K."/>
            <person name="Haridas S."/>
            <person name="Kuo A."/>
            <person name="Salamov A."/>
            <person name="Ahrendt S.R."/>
            <person name="Lipzen A."/>
            <person name="Sullivan W."/>
            <person name="Andreopoulos W.B."/>
            <person name="Clum A."/>
            <person name="Lindquist E."/>
            <person name="Daum C."/>
            <person name="Ramamoorthy G.K."/>
            <person name="Gryganskyi A."/>
            <person name="Culley D."/>
            <person name="Magnuson J.K."/>
            <person name="James T.Y."/>
            <person name="O'Malley M.A."/>
            <person name="Stajich J.E."/>
            <person name="Spatafora J.W."/>
            <person name="Visel A."/>
            <person name="Grigoriev I.V."/>
        </authorList>
    </citation>
    <scope>NUCLEOTIDE SEQUENCE [LARGE SCALE GENOMIC DNA]</scope>
    <source>
        <strain evidence="2 3">NRRL 3301</strain>
    </source>
</reference>
<dbReference type="Gene3D" id="2.60.40.640">
    <property type="match status" value="2"/>
</dbReference>
<feature type="domain" description="Arrestin C-terminal-like" evidence="1">
    <location>
        <begin position="175"/>
        <end position="315"/>
    </location>
</feature>
<dbReference type="PANTHER" id="PTHR11188">
    <property type="entry name" value="ARRESTIN DOMAIN CONTAINING PROTEIN"/>
    <property type="match status" value="1"/>
</dbReference>
<dbReference type="AlphaFoldDB" id="A0A1X2GP58"/>
<dbReference type="EMBL" id="MCGT01000007">
    <property type="protein sequence ID" value="ORX58207.1"/>
    <property type="molecule type" value="Genomic_DNA"/>
</dbReference>
<protein>
    <recommendedName>
        <fullName evidence="1">Arrestin C-terminal-like domain-containing protein</fullName>
    </recommendedName>
</protein>
<gene>
    <name evidence="2" type="ORF">DM01DRAFT_1319001</name>
</gene>